<accession>A0A0B1T441</accession>
<dbReference type="PROSITE" id="PS50174">
    <property type="entry name" value="G_PATCH"/>
    <property type="match status" value="1"/>
</dbReference>
<reference evidence="2 3" key="1">
    <citation type="submission" date="2014-03" db="EMBL/GenBank/DDBJ databases">
        <title>Draft genome of the hookworm Oesophagostomum dentatum.</title>
        <authorList>
            <person name="Mitreva M."/>
        </authorList>
    </citation>
    <scope>NUCLEOTIDE SEQUENCE [LARGE SCALE GENOMIC DNA]</scope>
    <source>
        <strain evidence="2 3">OD-Hann</strain>
    </source>
</reference>
<dbReference type="SMART" id="SM00443">
    <property type="entry name" value="G_patch"/>
    <property type="match status" value="1"/>
</dbReference>
<dbReference type="EMBL" id="KN552519">
    <property type="protein sequence ID" value="KHJ90926.1"/>
    <property type="molecule type" value="Genomic_DNA"/>
</dbReference>
<dbReference type="InterPro" id="IPR040341">
    <property type="entry name" value="GPATCH3"/>
</dbReference>
<dbReference type="OrthoDB" id="5842926at2759"/>
<feature type="domain" description="G-patch" evidence="1">
    <location>
        <begin position="82"/>
        <end position="134"/>
    </location>
</feature>
<feature type="non-terminal residue" evidence="2">
    <location>
        <position position="1"/>
    </location>
</feature>
<evidence type="ECO:0000259" key="1">
    <source>
        <dbReference type="PROSITE" id="PS50174"/>
    </source>
</evidence>
<dbReference type="AlphaFoldDB" id="A0A0B1T441"/>
<protein>
    <submittedName>
        <fullName evidence="2">G-patch domain protein</fullName>
    </submittedName>
</protein>
<organism evidence="2 3">
    <name type="scientific">Oesophagostomum dentatum</name>
    <name type="common">Nodular worm</name>
    <dbReference type="NCBI Taxonomy" id="61180"/>
    <lineage>
        <taxon>Eukaryota</taxon>
        <taxon>Metazoa</taxon>
        <taxon>Ecdysozoa</taxon>
        <taxon>Nematoda</taxon>
        <taxon>Chromadorea</taxon>
        <taxon>Rhabditida</taxon>
        <taxon>Rhabditina</taxon>
        <taxon>Rhabditomorpha</taxon>
        <taxon>Strongyloidea</taxon>
        <taxon>Strongylidae</taxon>
        <taxon>Oesophagostomum</taxon>
    </lineage>
</organism>
<proteinExistence type="predicted"/>
<dbReference type="GO" id="GO:0039536">
    <property type="term" value="P:negative regulation of RIG-I signaling pathway"/>
    <property type="evidence" value="ECO:0007669"/>
    <property type="project" value="InterPro"/>
</dbReference>
<dbReference type="PANTHER" id="PTHR14390">
    <property type="entry name" value="G PATCH DOMAIN CONTAINING PROTEIN 3"/>
    <property type="match status" value="1"/>
</dbReference>
<sequence length="189" mass="21269">LHSGTDCDWAWADDWDVDYSVYYEGKSAGTKDAHDAVEIREDEARRAGKLVESVFTKRNNPIPSKRKRRNSGSDAIDIEQYTKRIGSRLLGRMGWTPGSGLGRSHQGRVNPVSIQLEEDGQTGLEKKGFGYHGEKMQRTGFVKAPKLHSIVSRFDAVTDKTSSSYKRVGDDPTGEILFRRAEPTTMKYR</sequence>
<dbReference type="InterPro" id="IPR000467">
    <property type="entry name" value="G_patch_dom"/>
</dbReference>
<dbReference type="GO" id="GO:0045893">
    <property type="term" value="P:positive regulation of DNA-templated transcription"/>
    <property type="evidence" value="ECO:0007669"/>
    <property type="project" value="TreeGrafter"/>
</dbReference>
<name>A0A0B1T441_OESDE</name>
<dbReference type="GO" id="GO:0032480">
    <property type="term" value="P:negative regulation of type I interferon production"/>
    <property type="evidence" value="ECO:0007669"/>
    <property type="project" value="InterPro"/>
</dbReference>
<keyword evidence="3" id="KW-1185">Reference proteome</keyword>
<dbReference type="GO" id="GO:0003676">
    <property type="term" value="F:nucleic acid binding"/>
    <property type="evidence" value="ECO:0007669"/>
    <property type="project" value="InterPro"/>
</dbReference>
<gene>
    <name evidence="2" type="ORF">OESDEN_09215</name>
</gene>
<dbReference type="Proteomes" id="UP000053660">
    <property type="component" value="Unassembled WGS sequence"/>
</dbReference>
<dbReference type="Pfam" id="PF01585">
    <property type="entry name" value="G-patch"/>
    <property type="match status" value="1"/>
</dbReference>
<evidence type="ECO:0000313" key="3">
    <source>
        <dbReference type="Proteomes" id="UP000053660"/>
    </source>
</evidence>
<evidence type="ECO:0000313" key="2">
    <source>
        <dbReference type="EMBL" id="KHJ90926.1"/>
    </source>
</evidence>
<dbReference type="PANTHER" id="PTHR14390:SF2">
    <property type="entry name" value="G PATCH DOMAIN-CONTAINING PROTEIN 3"/>
    <property type="match status" value="1"/>
</dbReference>